<dbReference type="InterPro" id="IPR055354">
    <property type="entry name" value="DUF7507"/>
</dbReference>
<accession>A0ABW5BCL8</accession>
<dbReference type="Pfam" id="PF24346">
    <property type="entry name" value="DUF7507"/>
    <property type="match status" value="3"/>
</dbReference>
<dbReference type="Gene3D" id="2.60.40.1510">
    <property type="entry name" value="ntegrin, alpha v. Chain A, domain 3"/>
    <property type="match status" value="1"/>
</dbReference>
<dbReference type="Gene3D" id="2.60.40.10">
    <property type="entry name" value="Immunoglobulins"/>
    <property type="match status" value="1"/>
</dbReference>
<evidence type="ECO:0000259" key="1">
    <source>
        <dbReference type="PROSITE" id="PS50093"/>
    </source>
</evidence>
<dbReference type="PANTHER" id="PTHR34819">
    <property type="entry name" value="LARGE CYSTEINE-RICH PERIPLASMIC PROTEIN OMCB"/>
    <property type="match status" value="1"/>
</dbReference>
<dbReference type="NCBIfam" id="TIGR04131">
    <property type="entry name" value="Bac_Flav_CTERM"/>
    <property type="match status" value="1"/>
</dbReference>
<dbReference type="EMBL" id="JBHUIV010000021">
    <property type="protein sequence ID" value="MFD2203156.1"/>
    <property type="molecule type" value="Genomic_DNA"/>
</dbReference>
<reference evidence="3" key="1">
    <citation type="journal article" date="2019" name="Int. J. Syst. Evol. Microbiol.">
        <title>The Global Catalogue of Microorganisms (GCM) 10K type strain sequencing project: providing services to taxonomists for standard genome sequencing and annotation.</title>
        <authorList>
            <consortium name="The Broad Institute Genomics Platform"/>
            <consortium name="The Broad Institute Genome Sequencing Center for Infectious Disease"/>
            <person name="Wu L."/>
            <person name="Ma J."/>
        </authorList>
    </citation>
    <scope>NUCLEOTIDE SEQUENCE [LARGE SCALE GENOMIC DNA]</scope>
    <source>
        <strain evidence="3">KCTC 19812</strain>
    </source>
</reference>
<protein>
    <submittedName>
        <fullName evidence="2">Gliding motility-associated C-terminal domain-containing protein</fullName>
    </submittedName>
</protein>
<feature type="domain" description="PKD" evidence="1">
    <location>
        <begin position="583"/>
        <end position="631"/>
    </location>
</feature>
<dbReference type="Proteomes" id="UP001597414">
    <property type="component" value="Unassembled WGS sequence"/>
</dbReference>
<comment type="caution">
    <text evidence="2">The sequence shown here is derived from an EMBL/GenBank/DDBJ whole genome shotgun (WGS) entry which is preliminary data.</text>
</comment>
<dbReference type="SUPFAM" id="SSF49299">
    <property type="entry name" value="PKD domain"/>
    <property type="match status" value="1"/>
</dbReference>
<dbReference type="Pfam" id="PF13585">
    <property type="entry name" value="CHU_C"/>
    <property type="match status" value="1"/>
</dbReference>
<evidence type="ECO:0000313" key="3">
    <source>
        <dbReference type="Proteomes" id="UP001597414"/>
    </source>
</evidence>
<dbReference type="CDD" id="cd11304">
    <property type="entry name" value="Cadherin_repeat"/>
    <property type="match status" value="1"/>
</dbReference>
<dbReference type="InterPro" id="IPR000601">
    <property type="entry name" value="PKD_dom"/>
</dbReference>
<dbReference type="RefSeq" id="WP_380805142.1">
    <property type="nucleotide sequence ID" value="NZ_JBHUIV010000021.1"/>
</dbReference>
<dbReference type="CDD" id="cd00146">
    <property type="entry name" value="PKD"/>
    <property type="match status" value="1"/>
</dbReference>
<dbReference type="InterPro" id="IPR001434">
    <property type="entry name" value="OmcB-like_DUF11"/>
</dbReference>
<keyword evidence="3" id="KW-1185">Reference proteome</keyword>
<dbReference type="InterPro" id="IPR051172">
    <property type="entry name" value="Chlamydia_OmcB"/>
</dbReference>
<dbReference type="PANTHER" id="PTHR34819:SF3">
    <property type="entry name" value="CELL SURFACE PROTEIN"/>
    <property type="match status" value="1"/>
</dbReference>
<dbReference type="InterPro" id="IPR047589">
    <property type="entry name" value="DUF11_rpt"/>
</dbReference>
<dbReference type="PROSITE" id="PS50093">
    <property type="entry name" value="PKD"/>
    <property type="match status" value="1"/>
</dbReference>
<proteinExistence type="predicted"/>
<gene>
    <name evidence="2" type="ORF">ACFSKV_16380</name>
</gene>
<dbReference type="InterPro" id="IPR013783">
    <property type="entry name" value="Ig-like_fold"/>
</dbReference>
<dbReference type="Pfam" id="PF01345">
    <property type="entry name" value="DUF11"/>
    <property type="match status" value="1"/>
</dbReference>
<name>A0ABW5BCL8_9BACT</name>
<evidence type="ECO:0000313" key="2">
    <source>
        <dbReference type="EMBL" id="MFD2203156.1"/>
    </source>
</evidence>
<organism evidence="2 3">
    <name type="scientific">Shivajiella indica</name>
    <dbReference type="NCBI Taxonomy" id="872115"/>
    <lineage>
        <taxon>Bacteria</taxon>
        <taxon>Pseudomonadati</taxon>
        <taxon>Bacteroidota</taxon>
        <taxon>Cytophagia</taxon>
        <taxon>Cytophagales</taxon>
        <taxon>Cyclobacteriaceae</taxon>
        <taxon>Shivajiella</taxon>
    </lineage>
</organism>
<dbReference type="InterPro" id="IPR035986">
    <property type="entry name" value="PKD_dom_sf"/>
</dbReference>
<sequence length="1451" mass="157666">MKGFHLSDGLANTAGKIRINTIFKFILFFIFLGNKVQAQNSIIVNGTQNNIPIQEVTLIVDRNGPNEQRIVQNTPGLPNPLPENGRAEVESILLGNGERIFATNRFPVVKTANPGLGTNVTPNAIRVIKYNHTNSNEYISHSNLSQFLEAIQEVVSTPDLRSYWDIGSTPIFSEDSAFLDIIYPNQIPQSGYLMISERNGNSALDLLPLDIDGNVIEGSTRVELRVQFDWNTGVNHQVDATNQKQWLTVFTPDLFGTEEPIYGFRVFDIGESDGKIIFFAREISAAPDNSGPIFGFFGGNNVLNIFDNDELDGKVLDPSEINLTIFDIDGAIAEGVLIIDQDPNSPNFGSVSVRPGTPAGIYTFEYEIEDKLDGRKDRAVVTIRVVDPVDSDFPDCRDQDFECQSGDLVFENVFLSDALGNPIQDTDLSCEIGTTREVYLALSLVSNSPTTLFETRFFADLSLGNLSLPVNAFLGTIEPSQDPQTRILTNAFIWSCGDAIKLNDILVTWLTEEPEPNEIIENCEPYEPQNSQCLTELLVSTPLSLDFSWVACSNGEEFSFDFTSIVGGGTSINNESVSSISYAYAWDFNNDGNIDSEVANPSYVYENSSATQVKLTVNDGTGNSITKIKNIVYPSQILINGEISDPTTGLSDGGVVLEISGGTGDYIVNWFKDGQLISSENNLTNISSGIYVVVVKDENGCEATTEFNVGSLNLIIANVDNIGVFTSEGGLSPINALDNDTYNGGPATTSNVQISIVTPDPFEVLTLDVNNGNIFVSPGAEPGTYELVYQISDLENPSNISTATITVIIDDAFLLTGVEINKTASTESYDTVGEVITYTITVTNIGTTTLVDLEVTDPLTGFEEKIDSLEPGTENSVSFTTNYIISQEDLDNGEVINTASVVMGDLKRSATEIITAIQNPSIEFEKTADKTIVTEAGEVIVYTLTVTNTGNVTLFDLRKLDQMVNYDVNIGSLSPGESRSVDISYVVTQADMDRGTIENLATVSGKGRSGEDTSGEDIVVVGVDQIAQLEIVKSSSSPDFTEIGQEIVYTITVSNNGNVTLTNILVSDPLTGFETLIDTLAPGVSVSYETIYIVVLEDIERGSIVNIVTVTSTDPNGEEVNGEDSITIGGGSNEIIANDDNLGDYDFNFTGILGNILDNDLLEGQRPDPADVDFEFTELDGIVGLEINENGELTLTIPGVNEAREYTLRYVLRETLNPTNSDDAIVTFRLLNPDVDISVSKTSNDIEVFEGDEFEYVITVSNIGETDASEVVVTDELPAGVSYISSSFVSTSNEVELTTTIQGNNIIWNIPFLPADAVVTITLRVKANPLTGENPLSITNNVTVVSSEDEVNPGDNSDTDVNIIQPFFIPNVITPNSDGRNDTFEIKGLNKFVSNEIVILNRYGDTVFQRSNYNNDWDAPGQGAGTYFYVLTGVDAQGRTHDFKGWIQVIR</sequence>
<dbReference type="NCBIfam" id="TIGR01451">
    <property type="entry name" value="B_ant_repeat"/>
    <property type="match status" value="4"/>
</dbReference>
<dbReference type="InterPro" id="IPR026341">
    <property type="entry name" value="T9SS_type_B"/>
</dbReference>